<organism evidence="1 2">
    <name type="scientific">Brassica cretica</name>
    <name type="common">Mustard</name>
    <dbReference type="NCBI Taxonomy" id="69181"/>
    <lineage>
        <taxon>Eukaryota</taxon>
        <taxon>Viridiplantae</taxon>
        <taxon>Streptophyta</taxon>
        <taxon>Embryophyta</taxon>
        <taxon>Tracheophyta</taxon>
        <taxon>Spermatophyta</taxon>
        <taxon>Magnoliopsida</taxon>
        <taxon>eudicotyledons</taxon>
        <taxon>Gunneridae</taxon>
        <taxon>Pentapetalae</taxon>
        <taxon>rosids</taxon>
        <taxon>malvids</taxon>
        <taxon>Brassicales</taxon>
        <taxon>Brassicaceae</taxon>
        <taxon>Brassiceae</taxon>
        <taxon>Brassica</taxon>
    </lineage>
</organism>
<proteinExistence type="predicted"/>
<name>A0A8S9G3Q2_BRACR</name>
<accession>A0A8S9G3Q2</accession>
<evidence type="ECO:0000313" key="2">
    <source>
        <dbReference type="Proteomes" id="UP000712281"/>
    </source>
</evidence>
<gene>
    <name evidence="1" type="ORF">F2Q68_00033236</name>
</gene>
<protein>
    <submittedName>
        <fullName evidence="1">Uncharacterized protein</fullName>
    </submittedName>
</protein>
<dbReference type="Proteomes" id="UP000712281">
    <property type="component" value="Unassembled WGS sequence"/>
</dbReference>
<comment type="caution">
    <text evidence="1">The sequence shown here is derived from an EMBL/GenBank/DDBJ whole genome shotgun (WGS) entry which is preliminary data.</text>
</comment>
<sequence length="176" mass="19123">MYQQILIWSLTDVHCKKPFCLVVVHAPAQLAVTPVSVTLLATAQLTEANGCVKSVCTFTESIHMAPTTSIQSTHARLSSPQSPVSVTISNRISPTLANCLLGLYADKLSSNIEAAPSWHVLNGAVLHPLQDLDHYVLVSFLSQKLNPPKVRSFFHGWNCRTLQTAPPVGFQSPPRG</sequence>
<dbReference type="AlphaFoldDB" id="A0A8S9G3Q2"/>
<dbReference type="EMBL" id="QGKW02002005">
    <property type="protein sequence ID" value="KAF2540530.1"/>
    <property type="molecule type" value="Genomic_DNA"/>
</dbReference>
<evidence type="ECO:0000313" key="1">
    <source>
        <dbReference type="EMBL" id="KAF2540530.1"/>
    </source>
</evidence>
<reference evidence="1" key="1">
    <citation type="submission" date="2019-12" db="EMBL/GenBank/DDBJ databases">
        <title>Genome sequencing and annotation of Brassica cretica.</title>
        <authorList>
            <person name="Studholme D.J."/>
            <person name="Sarris P.F."/>
        </authorList>
    </citation>
    <scope>NUCLEOTIDE SEQUENCE</scope>
    <source>
        <strain evidence="1">PFS-001/15</strain>
        <tissue evidence="1">Leaf</tissue>
    </source>
</reference>